<evidence type="ECO:0000313" key="2">
    <source>
        <dbReference type="EMBL" id="GAQ25686.1"/>
    </source>
</evidence>
<gene>
    <name evidence="2" type="ORF">TSYNT_8223</name>
</gene>
<evidence type="ECO:0000256" key="1">
    <source>
        <dbReference type="SAM" id="MobiDB-lite"/>
    </source>
</evidence>
<feature type="region of interest" description="Disordered" evidence="1">
    <location>
        <begin position="71"/>
        <end position="93"/>
    </location>
</feature>
<protein>
    <recommendedName>
        <fullName evidence="4">Helix-turn-helix domain-containing protein</fullName>
    </recommendedName>
</protein>
<evidence type="ECO:0008006" key="4">
    <source>
        <dbReference type="Google" id="ProtNLM"/>
    </source>
</evidence>
<feature type="compositionally biased region" description="Polar residues" evidence="1">
    <location>
        <begin position="79"/>
        <end position="93"/>
    </location>
</feature>
<keyword evidence="3" id="KW-1185">Reference proteome</keyword>
<reference evidence="2" key="1">
    <citation type="journal article" date="2016" name="Genome Announc.">
        <title>Draft Genome Sequence of the Syntrophic Lactate-Degrading Bacterium Tepidanaerobacter syntrophicus JLT.</title>
        <authorList>
            <person name="Matsuura N."/>
            <person name="Ohashi A."/>
            <person name="Tourlousse D.M."/>
            <person name="Sekiguchi Y."/>
        </authorList>
    </citation>
    <scope>NUCLEOTIDE SEQUENCE [LARGE SCALE GENOMIC DNA]</scope>
    <source>
        <strain evidence="2">JL</strain>
    </source>
</reference>
<sequence length="93" mass="11160">MSDNKPIYDTRVRKIIELLKFMTRDEAAQKLGYKNYRSLDMYMRRKNFKYDSESGQYVPNENIADKLKRTQKAMHPQRLQASSLPLKRQMQTL</sequence>
<evidence type="ECO:0000313" key="3">
    <source>
        <dbReference type="Proteomes" id="UP000062160"/>
    </source>
</evidence>
<dbReference type="EMBL" id="DF977002">
    <property type="protein sequence ID" value="GAQ25686.1"/>
    <property type="molecule type" value="Genomic_DNA"/>
</dbReference>
<accession>A0A0U9HGN6</accession>
<organism evidence="2">
    <name type="scientific">Tepidanaerobacter syntrophicus</name>
    <dbReference type="NCBI Taxonomy" id="224999"/>
    <lineage>
        <taxon>Bacteria</taxon>
        <taxon>Bacillati</taxon>
        <taxon>Bacillota</taxon>
        <taxon>Clostridia</taxon>
        <taxon>Thermosediminibacterales</taxon>
        <taxon>Tepidanaerobacteraceae</taxon>
        <taxon>Tepidanaerobacter</taxon>
    </lineage>
</organism>
<proteinExistence type="predicted"/>
<dbReference type="Proteomes" id="UP000062160">
    <property type="component" value="Unassembled WGS sequence"/>
</dbReference>
<dbReference type="AlphaFoldDB" id="A0A0U9HGN6"/>
<dbReference type="RefSeq" id="WP_238142674.1">
    <property type="nucleotide sequence ID" value="NZ_BSDN01000012.1"/>
</dbReference>
<dbReference type="STRING" id="224999.GCA_001485475_01722"/>
<name>A0A0U9HGN6_9FIRM</name>